<evidence type="ECO:0000256" key="2">
    <source>
        <dbReference type="ARBA" id="ARBA00023136"/>
    </source>
</evidence>
<keyword evidence="7" id="KW-0675">Receptor</keyword>
<dbReference type="PANTHER" id="PTHR40980">
    <property type="entry name" value="PLUG DOMAIN-CONTAINING PROTEIN"/>
    <property type="match status" value="1"/>
</dbReference>
<keyword evidence="4" id="KW-0732">Signal</keyword>
<comment type="caution">
    <text evidence="7">The sequence shown here is derived from an EMBL/GenBank/DDBJ whole genome shotgun (WGS) entry which is preliminary data.</text>
</comment>
<name>A0A4Z0MTF7_9BACT</name>
<feature type="domain" description="TonB-dependent receptor plug" evidence="5">
    <location>
        <begin position="144"/>
        <end position="233"/>
    </location>
</feature>
<keyword evidence="8" id="KW-1185">Reference proteome</keyword>
<dbReference type="InterPro" id="IPR036942">
    <property type="entry name" value="Beta-barrel_TonB_sf"/>
</dbReference>
<dbReference type="InterPro" id="IPR013784">
    <property type="entry name" value="Carb-bd-like_fold"/>
</dbReference>
<reference evidence="7 8" key="1">
    <citation type="submission" date="2019-04" db="EMBL/GenBank/DDBJ databases">
        <authorList>
            <person name="Feng G."/>
            <person name="Zhang J."/>
            <person name="Zhu H."/>
        </authorList>
    </citation>
    <scope>NUCLEOTIDE SEQUENCE [LARGE SCALE GENOMIC DNA]</scope>
    <source>
        <strain evidence="7 8">JCM 19491</strain>
    </source>
</reference>
<protein>
    <submittedName>
        <fullName evidence="7">TonB-dependent receptor</fullName>
    </submittedName>
</protein>
<dbReference type="InterPro" id="IPR037066">
    <property type="entry name" value="Plug_dom_sf"/>
</dbReference>
<dbReference type="InterPro" id="IPR012910">
    <property type="entry name" value="Plug_dom"/>
</dbReference>
<feature type="domain" description="Outer membrane protein beta-barrel" evidence="6">
    <location>
        <begin position="407"/>
        <end position="799"/>
    </location>
</feature>
<evidence type="ECO:0000259" key="6">
    <source>
        <dbReference type="Pfam" id="PF14905"/>
    </source>
</evidence>
<dbReference type="SUPFAM" id="SSF49452">
    <property type="entry name" value="Starch-binding domain-like"/>
    <property type="match status" value="1"/>
</dbReference>
<comment type="subcellular location">
    <subcellularLocation>
        <location evidence="1">Cell outer membrane</location>
    </subcellularLocation>
</comment>
<dbReference type="Gene3D" id="2.170.130.10">
    <property type="entry name" value="TonB-dependent receptor, plug domain"/>
    <property type="match status" value="1"/>
</dbReference>
<evidence type="ECO:0000256" key="3">
    <source>
        <dbReference type="ARBA" id="ARBA00023237"/>
    </source>
</evidence>
<dbReference type="Pfam" id="PF13620">
    <property type="entry name" value="CarboxypepD_reg"/>
    <property type="match status" value="1"/>
</dbReference>
<keyword evidence="2" id="KW-0472">Membrane</keyword>
<dbReference type="Proteomes" id="UP000298284">
    <property type="component" value="Unassembled WGS sequence"/>
</dbReference>
<dbReference type="Gene3D" id="2.60.40.1120">
    <property type="entry name" value="Carboxypeptidase-like, regulatory domain"/>
    <property type="match status" value="1"/>
</dbReference>
<evidence type="ECO:0000259" key="5">
    <source>
        <dbReference type="Pfam" id="PF07715"/>
    </source>
</evidence>
<dbReference type="EMBL" id="SRKZ01000001">
    <property type="protein sequence ID" value="TGD82700.1"/>
    <property type="molecule type" value="Genomic_DNA"/>
</dbReference>
<dbReference type="Pfam" id="PF07715">
    <property type="entry name" value="Plug"/>
    <property type="match status" value="1"/>
</dbReference>
<dbReference type="Pfam" id="PF14905">
    <property type="entry name" value="OMP_b-brl_3"/>
    <property type="match status" value="1"/>
</dbReference>
<evidence type="ECO:0000256" key="1">
    <source>
        <dbReference type="ARBA" id="ARBA00004442"/>
    </source>
</evidence>
<sequence length="823" mass="90321">MESNLYLILRTLVLGLITGLALLFTAGPAAAQSVGAIAGTVQAETGAPVDYATVTLHRAADSVVVKTEFSDAKGAYRFEQVAAGRYRVSASQLGYSRSWSSAVELTTGSATVPVLVLKTSAATQLKEVQVVGQKPMFERLADRTVVNVEGSTLAAGNSTLDVLSRAPGVTVDANDNLALRGRQGLLVLIDGKRQPMTGTELADYLRTLPADQLKSIELITNPPAKYDAQGGAGIIAINLKKDQRQGTNGNGNISYGRGEFGKFTTSVSGNHRRKGLNLFASTTYTKRQNFGVRNTYRSFYETRDGESVLLGTADQRNYQIGSDHFLIWRLGTDVTLSKNTTLGGVVTGFSVPNPRPGGSGTNTSTFYDARGQVVDYYTARSTGQGYNPNITGNLNLKHTFSETTAGKRELTADLDYASYYTHRLQSLTTFYELSGRPEARLDGDQTGDLIIMAAKADYTQALSAKTTLEAGAKASRVYSDNDILFENTVEGVTTTDLGRTNRFRYDELISAAYVSMTHNVGKLNLQAGLRGEQTHATGKQVVLSDNFRRDYYQLFPNASVKYTASDRHEFTAALSRRINRPSYRQLNPFRFIIDPTTSGKGNPNLLPETSYNLELGHTFKQKFTTSLSYSLTNNPLTDVAQPESNTSTVSMYVNLDRQHYAALTLTAPLTPTKWWNIYNNAVFFYIHYQGSLAGTSLSRGQGAFTLSTNSTFTFGKGWGAELNGNYNSRQRVGFFLFDDFGQLGLGVQKALWDKKATLKLAATDVFYTTPLRAVSRYNNYQENLFLRRDSRVVTLSLGWRLGNDKLTSANRRTGAEDEKRRAQ</sequence>
<keyword evidence="3" id="KW-0998">Cell outer membrane</keyword>
<accession>A0A4Z0MTF7</accession>
<dbReference type="SUPFAM" id="SSF56935">
    <property type="entry name" value="Porins"/>
    <property type="match status" value="1"/>
</dbReference>
<evidence type="ECO:0000256" key="4">
    <source>
        <dbReference type="SAM" id="SignalP"/>
    </source>
</evidence>
<dbReference type="RefSeq" id="WP_135528858.1">
    <property type="nucleotide sequence ID" value="NZ_SRKZ01000001.1"/>
</dbReference>
<gene>
    <name evidence="7" type="ORF">EU557_02645</name>
</gene>
<feature type="chain" id="PRO_5021206744" evidence="4">
    <location>
        <begin position="32"/>
        <end position="823"/>
    </location>
</feature>
<dbReference type="GO" id="GO:0009279">
    <property type="term" value="C:cell outer membrane"/>
    <property type="evidence" value="ECO:0007669"/>
    <property type="project" value="UniProtKB-SubCell"/>
</dbReference>
<dbReference type="PANTHER" id="PTHR40980:SF4">
    <property type="entry name" value="TONB-DEPENDENT RECEPTOR-LIKE BETA-BARREL DOMAIN-CONTAINING PROTEIN"/>
    <property type="match status" value="1"/>
</dbReference>
<dbReference type="Gene3D" id="2.40.170.20">
    <property type="entry name" value="TonB-dependent receptor, beta-barrel domain"/>
    <property type="match status" value="1"/>
</dbReference>
<dbReference type="AlphaFoldDB" id="A0A4Z0MTF7"/>
<dbReference type="OrthoDB" id="905812at2"/>
<organism evidence="7 8">
    <name type="scientific">Hymenobacter wooponensis</name>
    <dbReference type="NCBI Taxonomy" id="1525360"/>
    <lineage>
        <taxon>Bacteria</taxon>
        <taxon>Pseudomonadati</taxon>
        <taxon>Bacteroidota</taxon>
        <taxon>Cytophagia</taxon>
        <taxon>Cytophagales</taxon>
        <taxon>Hymenobacteraceae</taxon>
        <taxon>Hymenobacter</taxon>
    </lineage>
</organism>
<feature type="signal peptide" evidence="4">
    <location>
        <begin position="1"/>
        <end position="31"/>
    </location>
</feature>
<dbReference type="InterPro" id="IPR041700">
    <property type="entry name" value="OMP_b-brl_3"/>
</dbReference>
<evidence type="ECO:0000313" key="7">
    <source>
        <dbReference type="EMBL" id="TGD82700.1"/>
    </source>
</evidence>
<evidence type="ECO:0000313" key="8">
    <source>
        <dbReference type="Proteomes" id="UP000298284"/>
    </source>
</evidence>
<proteinExistence type="predicted"/>
<dbReference type="GO" id="GO:0030246">
    <property type="term" value="F:carbohydrate binding"/>
    <property type="evidence" value="ECO:0007669"/>
    <property type="project" value="InterPro"/>
</dbReference>